<accession>A0A829WHF2</accession>
<name>A0A829WHF2_GLUOY</name>
<gene>
    <name evidence="2" type="ORF">NBRC3293_0724</name>
</gene>
<evidence type="ECO:0000313" key="3">
    <source>
        <dbReference type="Proteomes" id="UP000484858"/>
    </source>
</evidence>
<evidence type="ECO:0000256" key="1">
    <source>
        <dbReference type="SAM" id="MobiDB-lite"/>
    </source>
</evidence>
<organism evidence="2 3">
    <name type="scientific">Gluconobacter oxydans NBRC 3293</name>
    <dbReference type="NCBI Taxonomy" id="1315969"/>
    <lineage>
        <taxon>Bacteria</taxon>
        <taxon>Pseudomonadati</taxon>
        <taxon>Pseudomonadota</taxon>
        <taxon>Alphaproteobacteria</taxon>
        <taxon>Acetobacterales</taxon>
        <taxon>Acetobacteraceae</taxon>
        <taxon>Gluconobacter</taxon>
    </lineage>
</organism>
<sequence>MCRRPGLGRVVFRPHHEAAGQGEQGAAAKQRAGSKGCAHKETPEAEMILR</sequence>
<reference evidence="2 3" key="1">
    <citation type="submission" date="2013-04" db="EMBL/GenBank/DDBJ databases">
        <title>Gluconobacter oxydans NBRC 3293 whole genome sequence.</title>
        <authorList>
            <person name="Matsutani M."/>
            <person name="Yakushi T."/>
            <person name="Matsushita K."/>
        </authorList>
    </citation>
    <scope>NUCLEOTIDE SEQUENCE [LARGE SCALE GENOMIC DNA]</scope>
    <source>
        <strain evidence="2 3">NBRC 3293</strain>
    </source>
</reference>
<evidence type="ECO:0000313" key="2">
    <source>
        <dbReference type="EMBL" id="GEM16228.1"/>
    </source>
</evidence>
<comment type="caution">
    <text evidence="2">The sequence shown here is derived from an EMBL/GenBank/DDBJ whole genome shotgun (WGS) entry which is preliminary data.</text>
</comment>
<dbReference type="Proteomes" id="UP000484858">
    <property type="component" value="Unassembled WGS sequence"/>
</dbReference>
<feature type="region of interest" description="Disordered" evidence="1">
    <location>
        <begin position="1"/>
        <end position="50"/>
    </location>
</feature>
<feature type="compositionally biased region" description="Low complexity" evidence="1">
    <location>
        <begin position="19"/>
        <end position="33"/>
    </location>
</feature>
<dbReference type="EMBL" id="BARJ01000003">
    <property type="protein sequence ID" value="GEM16228.1"/>
    <property type="molecule type" value="Genomic_DNA"/>
</dbReference>
<protein>
    <submittedName>
        <fullName evidence="2">Uncharacterized protein</fullName>
    </submittedName>
</protein>
<proteinExistence type="predicted"/>
<feature type="compositionally biased region" description="Basic and acidic residues" evidence="1">
    <location>
        <begin position="38"/>
        <end position="50"/>
    </location>
</feature>
<dbReference type="AlphaFoldDB" id="A0A829WHF2"/>